<name>A0AAN9U6K2_9PEZI</name>
<organism evidence="7 8">
    <name type="scientific">Cytospora paraplurivora</name>
    <dbReference type="NCBI Taxonomy" id="2898453"/>
    <lineage>
        <taxon>Eukaryota</taxon>
        <taxon>Fungi</taxon>
        <taxon>Dikarya</taxon>
        <taxon>Ascomycota</taxon>
        <taxon>Pezizomycotina</taxon>
        <taxon>Sordariomycetes</taxon>
        <taxon>Sordariomycetidae</taxon>
        <taxon>Diaporthales</taxon>
        <taxon>Cytosporaceae</taxon>
        <taxon>Cytospora</taxon>
    </lineage>
</organism>
<dbReference type="PROSITE" id="PS00107">
    <property type="entry name" value="PROTEIN_KINASE_ATP"/>
    <property type="match status" value="1"/>
</dbReference>
<dbReference type="Proteomes" id="UP001320245">
    <property type="component" value="Unassembled WGS sequence"/>
</dbReference>
<reference evidence="7 8" key="1">
    <citation type="journal article" date="2023" name="PLoS ONE">
        <title>Cytospora paraplurivora sp. nov. isolated from orchards with fruit tree decline syndrome in Ontario, Canada.</title>
        <authorList>
            <person name="Ilyukhin E."/>
            <person name="Nguyen H.D.T."/>
            <person name="Castle A.J."/>
            <person name="Ellouze W."/>
        </authorList>
    </citation>
    <scope>NUCLEOTIDE SEQUENCE [LARGE SCALE GENOMIC DNA]</scope>
    <source>
        <strain evidence="7 8">FDS-564</strain>
    </source>
</reference>
<evidence type="ECO:0000256" key="2">
    <source>
        <dbReference type="ARBA" id="ARBA00022741"/>
    </source>
</evidence>
<keyword evidence="5" id="KW-0418">Kinase</keyword>
<comment type="similarity">
    <text evidence="5">Belongs to the protein kinase superfamily.</text>
</comment>
<evidence type="ECO:0000256" key="4">
    <source>
        <dbReference type="PROSITE-ProRule" id="PRU10141"/>
    </source>
</evidence>
<dbReference type="GO" id="GO:0005524">
    <property type="term" value="F:ATP binding"/>
    <property type="evidence" value="ECO:0007669"/>
    <property type="project" value="UniProtKB-UniRule"/>
</dbReference>
<dbReference type="SMART" id="SM00220">
    <property type="entry name" value="S_TKc"/>
    <property type="match status" value="1"/>
</dbReference>
<dbReference type="EC" id="2.7.11.1" evidence="1"/>
<dbReference type="EMBL" id="JAJSPL020000022">
    <property type="protein sequence ID" value="KAK7739655.1"/>
    <property type="molecule type" value="Genomic_DNA"/>
</dbReference>
<evidence type="ECO:0000259" key="6">
    <source>
        <dbReference type="PROSITE" id="PS50011"/>
    </source>
</evidence>
<keyword evidence="2 4" id="KW-0547">Nucleotide-binding</keyword>
<feature type="binding site" evidence="4">
    <location>
        <position position="39"/>
    </location>
    <ligand>
        <name>ATP</name>
        <dbReference type="ChEBI" id="CHEBI:30616"/>
    </ligand>
</feature>
<keyword evidence="5" id="KW-0723">Serine/threonine-protein kinase</keyword>
<dbReference type="AlphaFoldDB" id="A0AAN9U6K2"/>
<evidence type="ECO:0000313" key="7">
    <source>
        <dbReference type="EMBL" id="KAK7739655.1"/>
    </source>
</evidence>
<evidence type="ECO:0000256" key="1">
    <source>
        <dbReference type="ARBA" id="ARBA00012513"/>
    </source>
</evidence>
<dbReference type="InterPro" id="IPR011009">
    <property type="entry name" value="Kinase-like_dom_sf"/>
</dbReference>
<accession>A0AAN9U6K2</accession>
<keyword evidence="3 4" id="KW-0067">ATP-binding</keyword>
<comment type="caution">
    <text evidence="7">The sequence shown here is derived from an EMBL/GenBank/DDBJ whole genome shotgun (WGS) entry which is preliminary data.</text>
</comment>
<dbReference type="Pfam" id="PF00069">
    <property type="entry name" value="Pkinase"/>
    <property type="match status" value="1"/>
</dbReference>
<dbReference type="Gene3D" id="1.10.510.10">
    <property type="entry name" value="Transferase(Phosphotransferase) domain 1"/>
    <property type="match status" value="1"/>
</dbReference>
<evidence type="ECO:0000256" key="5">
    <source>
        <dbReference type="RuleBase" id="RU000304"/>
    </source>
</evidence>
<keyword evidence="5" id="KW-0808">Transferase</keyword>
<dbReference type="PANTHER" id="PTHR11909">
    <property type="entry name" value="CASEIN KINASE-RELATED"/>
    <property type="match status" value="1"/>
</dbReference>
<feature type="domain" description="Protein kinase" evidence="6">
    <location>
        <begin position="10"/>
        <end position="280"/>
    </location>
</feature>
<proteinExistence type="inferred from homology"/>
<dbReference type="PROSITE" id="PS50011">
    <property type="entry name" value="PROTEIN_KINASE_DOM"/>
    <property type="match status" value="1"/>
</dbReference>
<protein>
    <recommendedName>
        <fullName evidence="1">non-specific serine/threonine protein kinase</fullName>
        <ecNumber evidence="1">2.7.11.1</ecNumber>
    </recommendedName>
</protein>
<dbReference type="InterPro" id="IPR000719">
    <property type="entry name" value="Prot_kinase_dom"/>
</dbReference>
<dbReference type="SUPFAM" id="SSF56112">
    <property type="entry name" value="Protein kinase-like (PK-like)"/>
    <property type="match status" value="1"/>
</dbReference>
<gene>
    <name evidence="7" type="ORF">SLS53_005622</name>
</gene>
<dbReference type="InterPro" id="IPR050235">
    <property type="entry name" value="CK1_Ser-Thr_kinase"/>
</dbReference>
<dbReference type="GO" id="GO:0004674">
    <property type="term" value="F:protein serine/threonine kinase activity"/>
    <property type="evidence" value="ECO:0007669"/>
    <property type="project" value="UniProtKB-KW"/>
</dbReference>
<dbReference type="CDD" id="cd14016">
    <property type="entry name" value="STKc_CK1"/>
    <property type="match status" value="1"/>
</dbReference>
<keyword evidence="8" id="KW-1185">Reference proteome</keyword>
<dbReference type="InterPro" id="IPR008271">
    <property type="entry name" value="Ser/Thr_kinase_AS"/>
</dbReference>
<dbReference type="PROSITE" id="PS00108">
    <property type="entry name" value="PROTEIN_KINASE_ST"/>
    <property type="match status" value="1"/>
</dbReference>
<evidence type="ECO:0000256" key="3">
    <source>
        <dbReference type="ARBA" id="ARBA00022840"/>
    </source>
</evidence>
<dbReference type="InterPro" id="IPR017441">
    <property type="entry name" value="Protein_kinase_ATP_BS"/>
</dbReference>
<sequence>MKDIMVNQRYRIDRKIGEGGFGLVYSGTDIQSGEELAIKLENVRNGQETLKNEVNFYKALSGGVGIPRVRWYGEECDFYVMIHDLLGPSLEDLFDYCEREFSLKTVLLLADQLICRMRHIHSKSLIHRDIKPENFLMGSGRKGNIVYTIDFGLAKQSIGRMAQQVNRYGNHRRRLGGTSRYASLQNHQGHEQSWGDDMESLGYMLVYFARGSLPWQDLNATTDIELDEKIGQVKASLSGEELCAGLPDEFAKYINYTRSLRFGERPNYTRLRRDFSRLFVKLGLKYDQVFDWTERLFYELQEHCSATRPAER</sequence>
<evidence type="ECO:0000313" key="8">
    <source>
        <dbReference type="Proteomes" id="UP001320245"/>
    </source>
</evidence>